<accession>A0A645E3T4</accession>
<evidence type="ECO:0008006" key="2">
    <source>
        <dbReference type="Google" id="ProtNLM"/>
    </source>
</evidence>
<organism evidence="1">
    <name type="scientific">bioreactor metagenome</name>
    <dbReference type="NCBI Taxonomy" id="1076179"/>
    <lineage>
        <taxon>unclassified sequences</taxon>
        <taxon>metagenomes</taxon>
        <taxon>ecological metagenomes</taxon>
    </lineage>
</organism>
<sequence>MNLNKVYDFSTMIYCDYGALSTTDRQTVMKNIYHHLKPGGKLLLDVFSMAKYNSFQEKQTWELCRNGGFWREGEYAALYGCYKYLDNVTLEQISVIYDSEITNYYLWNTCFTKGALTKEANDAGFKVCEVYGDVAGCPYNESNFTIAILLEK</sequence>
<dbReference type="AlphaFoldDB" id="A0A645E3T4"/>
<comment type="caution">
    <text evidence="1">The sequence shown here is derived from an EMBL/GenBank/DDBJ whole genome shotgun (WGS) entry which is preliminary data.</text>
</comment>
<name>A0A645E3T4_9ZZZZ</name>
<gene>
    <name evidence="1" type="ORF">SDC9_142617</name>
</gene>
<reference evidence="1" key="1">
    <citation type="submission" date="2019-08" db="EMBL/GenBank/DDBJ databases">
        <authorList>
            <person name="Kucharzyk K."/>
            <person name="Murdoch R.W."/>
            <person name="Higgins S."/>
            <person name="Loffler F."/>
        </authorList>
    </citation>
    <scope>NUCLEOTIDE SEQUENCE</scope>
</reference>
<evidence type="ECO:0000313" key="1">
    <source>
        <dbReference type="EMBL" id="MPM95463.1"/>
    </source>
</evidence>
<dbReference type="Gene3D" id="3.40.50.150">
    <property type="entry name" value="Vaccinia Virus protein VP39"/>
    <property type="match status" value="1"/>
</dbReference>
<dbReference type="EMBL" id="VSSQ01041952">
    <property type="protein sequence ID" value="MPM95463.1"/>
    <property type="molecule type" value="Genomic_DNA"/>
</dbReference>
<proteinExistence type="predicted"/>
<dbReference type="Pfam" id="PF01209">
    <property type="entry name" value="Ubie_methyltran"/>
    <property type="match status" value="1"/>
</dbReference>
<dbReference type="InterPro" id="IPR029063">
    <property type="entry name" value="SAM-dependent_MTases_sf"/>
</dbReference>
<dbReference type="SUPFAM" id="SSF53335">
    <property type="entry name" value="S-adenosyl-L-methionine-dependent methyltransferases"/>
    <property type="match status" value="1"/>
</dbReference>
<protein>
    <recommendedName>
        <fullName evidence="2">Methyltransferase type 11 domain-containing protein</fullName>
    </recommendedName>
</protein>